<dbReference type="CDD" id="cd06261">
    <property type="entry name" value="TM_PBP2"/>
    <property type="match status" value="1"/>
</dbReference>
<dbReference type="Pfam" id="PF00528">
    <property type="entry name" value="BPD_transp_1"/>
    <property type="match status" value="1"/>
</dbReference>
<feature type="transmembrane region" description="Helical" evidence="7">
    <location>
        <begin position="125"/>
        <end position="148"/>
    </location>
</feature>
<dbReference type="AlphaFoldDB" id="A0A430J7B6"/>
<evidence type="ECO:0000256" key="5">
    <source>
        <dbReference type="ARBA" id="ARBA00022989"/>
    </source>
</evidence>
<dbReference type="PROSITE" id="PS50928">
    <property type="entry name" value="ABC_TM1"/>
    <property type="match status" value="1"/>
</dbReference>
<feature type="transmembrane region" description="Helical" evidence="7">
    <location>
        <begin position="224"/>
        <end position="249"/>
    </location>
</feature>
<dbReference type="GO" id="GO:0055085">
    <property type="term" value="P:transmembrane transport"/>
    <property type="evidence" value="ECO:0007669"/>
    <property type="project" value="InterPro"/>
</dbReference>
<dbReference type="RefSeq" id="WP_126143917.1">
    <property type="nucleotide sequence ID" value="NZ_RXHU01000082.1"/>
</dbReference>
<proteinExistence type="inferred from homology"/>
<dbReference type="OrthoDB" id="42615at2"/>
<evidence type="ECO:0000259" key="8">
    <source>
        <dbReference type="PROSITE" id="PS50928"/>
    </source>
</evidence>
<dbReference type="InterPro" id="IPR000515">
    <property type="entry name" value="MetI-like"/>
</dbReference>
<dbReference type="PANTHER" id="PTHR30193:SF37">
    <property type="entry name" value="INNER MEMBRANE ABC TRANSPORTER PERMEASE PROTEIN YCJO"/>
    <property type="match status" value="1"/>
</dbReference>
<feature type="transmembrane region" description="Helical" evidence="7">
    <location>
        <begin position="178"/>
        <end position="203"/>
    </location>
</feature>
<evidence type="ECO:0000256" key="7">
    <source>
        <dbReference type="RuleBase" id="RU363032"/>
    </source>
</evidence>
<dbReference type="InterPro" id="IPR035906">
    <property type="entry name" value="MetI-like_sf"/>
</dbReference>
<sequence length="318" mass="36105">MNNTLAGALPKERSNPVQRVRRKRSLRWIMPWLYLLPALLSIGYWVYRPLLQTVRLSFYEWNMLPTSPQVWMGLKNYELLFKLPDMSQALLNTLIYTVGVLPFSLIIPLAIAIATDNIGKRSRTLYRALVFVPMIMAPVAVSAIWSWLMNPMGGLINKTLMALHLVHDPIRFFSDANWAIWSVTFITGWKLIGFSTLIFSAALSGLNKEYVEAARMDRASRWQIIWHVLLPLLSPTIMFMAMLSTLFAAEWSFSYINVLTQGGPMNSTTNIYYLLWTYGFKTFSVGSSSAAAVVVVFGSSLIALGFMKLSNKLSFYDN</sequence>
<feature type="transmembrane region" description="Helical" evidence="7">
    <location>
        <begin position="283"/>
        <end position="306"/>
    </location>
</feature>
<dbReference type="SUPFAM" id="SSF161098">
    <property type="entry name" value="MetI-like"/>
    <property type="match status" value="1"/>
</dbReference>
<feature type="transmembrane region" description="Helical" evidence="7">
    <location>
        <begin position="28"/>
        <end position="47"/>
    </location>
</feature>
<accession>A0A430J7B6</accession>
<dbReference type="Gene3D" id="1.10.3720.10">
    <property type="entry name" value="MetI-like"/>
    <property type="match status" value="1"/>
</dbReference>
<organism evidence="9 10">
    <name type="scientific">Paenibacillus whitsoniae</name>
    <dbReference type="NCBI Taxonomy" id="2496558"/>
    <lineage>
        <taxon>Bacteria</taxon>
        <taxon>Bacillati</taxon>
        <taxon>Bacillota</taxon>
        <taxon>Bacilli</taxon>
        <taxon>Bacillales</taxon>
        <taxon>Paenibacillaceae</taxon>
        <taxon>Paenibacillus</taxon>
    </lineage>
</organism>
<evidence type="ECO:0000313" key="9">
    <source>
        <dbReference type="EMBL" id="RTE05445.1"/>
    </source>
</evidence>
<feature type="transmembrane region" description="Helical" evidence="7">
    <location>
        <begin position="89"/>
        <end position="113"/>
    </location>
</feature>
<evidence type="ECO:0000256" key="1">
    <source>
        <dbReference type="ARBA" id="ARBA00004651"/>
    </source>
</evidence>
<keyword evidence="10" id="KW-1185">Reference proteome</keyword>
<comment type="similarity">
    <text evidence="7">Belongs to the binding-protein-dependent transport system permease family.</text>
</comment>
<keyword evidence="5 7" id="KW-1133">Transmembrane helix</keyword>
<keyword evidence="4 7" id="KW-0812">Transmembrane</keyword>
<keyword evidence="2 7" id="KW-0813">Transport</keyword>
<evidence type="ECO:0000256" key="2">
    <source>
        <dbReference type="ARBA" id="ARBA00022448"/>
    </source>
</evidence>
<keyword evidence="3" id="KW-1003">Cell membrane</keyword>
<reference evidence="9 10" key="1">
    <citation type="submission" date="2018-12" db="EMBL/GenBank/DDBJ databases">
        <title>Bacillus ochoae sp. nov., Paenibacillus whitsoniae sp. nov., Paenibacillus spiritus sp. nov. Isolated from the Mars Exploration Rover during spacecraft assembly.</title>
        <authorList>
            <person name="Seuylemezian A."/>
            <person name="Vaishampayan P."/>
        </authorList>
    </citation>
    <scope>NUCLEOTIDE SEQUENCE [LARGE SCALE GENOMIC DNA]</scope>
    <source>
        <strain evidence="9 10">MER 54</strain>
    </source>
</reference>
<dbReference type="EMBL" id="RXHU01000082">
    <property type="protein sequence ID" value="RTE05445.1"/>
    <property type="molecule type" value="Genomic_DNA"/>
</dbReference>
<name>A0A430J7B6_9BACL</name>
<comment type="subcellular location">
    <subcellularLocation>
        <location evidence="1 7">Cell membrane</location>
        <topology evidence="1 7">Multi-pass membrane protein</topology>
    </subcellularLocation>
</comment>
<evidence type="ECO:0000256" key="3">
    <source>
        <dbReference type="ARBA" id="ARBA00022475"/>
    </source>
</evidence>
<dbReference type="InterPro" id="IPR051393">
    <property type="entry name" value="ABC_transporter_permease"/>
</dbReference>
<comment type="caution">
    <text evidence="9">The sequence shown here is derived from an EMBL/GenBank/DDBJ whole genome shotgun (WGS) entry which is preliminary data.</text>
</comment>
<keyword evidence="6 7" id="KW-0472">Membrane</keyword>
<evidence type="ECO:0000313" key="10">
    <source>
        <dbReference type="Proteomes" id="UP000276128"/>
    </source>
</evidence>
<gene>
    <name evidence="9" type="ORF">EJQ19_24755</name>
</gene>
<feature type="domain" description="ABC transmembrane type-1" evidence="8">
    <location>
        <begin position="90"/>
        <end position="306"/>
    </location>
</feature>
<dbReference type="GO" id="GO:0005886">
    <property type="term" value="C:plasma membrane"/>
    <property type="evidence" value="ECO:0007669"/>
    <property type="project" value="UniProtKB-SubCell"/>
</dbReference>
<dbReference type="Proteomes" id="UP000276128">
    <property type="component" value="Unassembled WGS sequence"/>
</dbReference>
<evidence type="ECO:0000256" key="4">
    <source>
        <dbReference type="ARBA" id="ARBA00022692"/>
    </source>
</evidence>
<dbReference type="PANTHER" id="PTHR30193">
    <property type="entry name" value="ABC TRANSPORTER PERMEASE PROTEIN"/>
    <property type="match status" value="1"/>
</dbReference>
<evidence type="ECO:0000256" key="6">
    <source>
        <dbReference type="ARBA" id="ARBA00023136"/>
    </source>
</evidence>
<protein>
    <submittedName>
        <fullName evidence="9">Sugar ABC transporter permease</fullName>
    </submittedName>
</protein>